<keyword evidence="5" id="KW-0472">Membrane</keyword>
<dbReference type="InterPro" id="IPR051952">
    <property type="entry name" value="Golgi-autophagy_related"/>
</dbReference>
<proteinExistence type="predicted"/>
<dbReference type="EMBL" id="NCKU01005667">
    <property type="protein sequence ID" value="RWS04296.1"/>
    <property type="molecule type" value="Genomic_DNA"/>
</dbReference>
<dbReference type="SMART" id="SM00755">
    <property type="entry name" value="Grip"/>
    <property type="match status" value="1"/>
</dbReference>
<dbReference type="Pfam" id="PF01465">
    <property type="entry name" value="GRIP"/>
    <property type="match status" value="1"/>
</dbReference>
<dbReference type="PANTHER" id="PTHR23157:SF25">
    <property type="entry name" value="GRIP AND COILED-COIL DOMAIN-CONTAINING PROTEIN 1"/>
    <property type="match status" value="1"/>
</dbReference>
<dbReference type="InterPro" id="IPR000740">
    <property type="entry name" value="GrpE"/>
</dbReference>
<comment type="caution">
    <text evidence="8">The sequence shown here is derived from an EMBL/GenBank/DDBJ whole genome shotgun (WGS) entry which is preliminary data.</text>
</comment>
<keyword evidence="9" id="KW-1185">Reference proteome</keyword>
<evidence type="ECO:0000256" key="5">
    <source>
        <dbReference type="ARBA" id="ARBA00023136"/>
    </source>
</evidence>
<sequence length="716" mass="83300">MEESDESGVVVCKEVNAKSNFQHDLEKLQQSHDMLMHQLNERNTLLEKMHSEVDKLIENNDELKAKLDEKERDLAAADAIVKQKEDRINELLENELKLNKVKAFAVKLKKELAEAQEELKKERSVEKDSKEALKQFAKERDKLSSLYQQSVKNFQNLQSEYDSLHDEFDNLKRELKLKETDLTNAIKSGTKAKEDLEECRNEIENLKASIDKLKNTADDELRLRQEIESKVIILQSELDEERKKVCNQTGLEQTLEQLKNELDLKTTEVAELGEELDKLMTKEAEREELKVEVTNLKAKISDLKARNEELEGKCNDLSQKVESLSASYEQEKVANIEYIEENTNLKQKIVSSEEQANRKIKSLEAVIKELKAQISLSEQELQRKEDEFNAYKIRVCKVLSEKKENPFESRVKELEEIIDNLRLELNSSRNQFKSQQSLKGNLEEEIKILKKENKSLSDELTKLSEIAHENENLKSLSRDLQFKLVAEKNQFEKRIVEMEQKHAEEIENLTNSLERLRDECESLRSENNRLATSEITSASSTVMCGNKENHSYDNTDIESVETISLPPRTRASIASSFEHSVNPLEEILFPKKSEDSIERDLQQMAYLTTLYEESEKNNNLLQEQNKALKEEIRRLERNLQRVEIAQNFEYLKNVLMKFLSLEGCTSERLQLVPVLRTILKLNSDEEKMLRNLNGFMQSQSRDNGTNWSNYIWNGFN</sequence>
<evidence type="ECO:0000256" key="2">
    <source>
        <dbReference type="ARBA" id="ARBA00004496"/>
    </source>
</evidence>
<feature type="coiled-coil region" evidence="6">
    <location>
        <begin position="46"/>
        <end position="533"/>
    </location>
</feature>
<dbReference type="Pfam" id="PF01025">
    <property type="entry name" value="GrpE"/>
    <property type="match status" value="1"/>
</dbReference>
<name>A0A443QMM5_9ACAR</name>
<comment type="subcellular location">
    <subcellularLocation>
        <location evidence="2">Cytoplasm</location>
    </subcellularLocation>
    <subcellularLocation>
        <location evidence="1">Endomembrane system</location>
        <topology evidence="1">Peripheral membrane protein</topology>
    </subcellularLocation>
</comment>
<dbReference type="Gene3D" id="1.10.220.60">
    <property type="entry name" value="GRIP domain"/>
    <property type="match status" value="1"/>
</dbReference>
<dbReference type="OrthoDB" id="1926336at2759"/>
<dbReference type="Gene3D" id="1.10.287.1490">
    <property type="match status" value="1"/>
</dbReference>
<evidence type="ECO:0000256" key="3">
    <source>
        <dbReference type="ARBA" id="ARBA00022490"/>
    </source>
</evidence>
<dbReference type="PANTHER" id="PTHR23157">
    <property type="entry name" value="GRIP AND COILED-COIL DOMAIN-CONTAINING PROTEIN 1"/>
    <property type="match status" value="1"/>
</dbReference>
<dbReference type="STRING" id="1965070.A0A443QMM5"/>
<protein>
    <submittedName>
        <fullName evidence="8">GRIP and coiled-coil domain-containing protein 2-like protein</fullName>
    </submittedName>
</protein>
<feature type="domain" description="GRIP" evidence="7">
    <location>
        <begin position="641"/>
        <end position="692"/>
    </location>
</feature>
<evidence type="ECO:0000256" key="1">
    <source>
        <dbReference type="ARBA" id="ARBA00004184"/>
    </source>
</evidence>
<evidence type="ECO:0000313" key="8">
    <source>
        <dbReference type="EMBL" id="RWS04296.1"/>
    </source>
</evidence>
<dbReference type="GO" id="GO:0042803">
    <property type="term" value="F:protein homodimerization activity"/>
    <property type="evidence" value="ECO:0007669"/>
    <property type="project" value="InterPro"/>
</dbReference>
<keyword evidence="3" id="KW-0963">Cytoplasm</keyword>
<feature type="coiled-coil region" evidence="6">
    <location>
        <begin position="611"/>
        <end position="645"/>
    </location>
</feature>
<accession>A0A443QMM5</accession>
<dbReference type="GO" id="GO:0006457">
    <property type="term" value="P:protein folding"/>
    <property type="evidence" value="ECO:0007669"/>
    <property type="project" value="InterPro"/>
</dbReference>
<evidence type="ECO:0000259" key="7">
    <source>
        <dbReference type="PROSITE" id="PS50913"/>
    </source>
</evidence>
<dbReference type="GO" id="GO:0005794">
    <property type="term" value="C:Golgi apparatus"/>
    <property type="evidence" value="ECO:0007669"/>
    <property type="project" value="TreeGrafter"/>
</dbReference>
<dbReference type="AlphaFoldDB" id="A0A443QMM5"/>
<dbReference type="PROSITE" id="PS50913">
    <property type="entry name" value="GRIP"/>
    <property type="match status" value="1"/>
</dbReference>
<dbReference type="Proteomes" id="UP000285301">
    <property type="component" value="Unassembled WGS sequence"/>
</dbReference>
<organism evidence="8 9">
    <name type="scientific">Dinothrombium tinctorium</name>
    <dbReference type="NCBI Taxonomy" id="1965070"/>
    <lineage>
        <taxon>Eukaryota</taxon>
        <taxon>Metazoa</taxon>
        <taxon>Ecdysozoa</taxon>
        <taxon>Arthropoda</taxon>
        <taxon>Chelicerata</taxon>
        <taxon>Arachnida</taxon>
        <taxon>Acari</taxon>
        <taxon>Acariformes</taxon>
        <taxon>Trombidiformes</taxon>
        <taxon>Prostigmata</taxon>
        <taxon>Anystina</taxon>
        <taxon>Parasitengona</taxon>
        <taxon>Trombidioidea</taxon>
        <taxon>Trombidiidae</taxon>
        <taxon>Dinothrombium</taxon>
    </lineage>
</organism>
<evidence type="ECO:0000313" key="9">
    <source>
        <dbReference type="Proteomes" id="UP000285301"/>
    </source>
</evidence>
<dbReference type="GO" id="GO:0000774">
    <property type="term" value="F:adenyl-nucleotide exchange factor activity"/>
    <property type="evidence" value="ECO:0007669"/>
    <property type="project" value="InterPro"/>
</dbReference>
<dbReference type="GO" id="GO:0051087">
    <property type="term" value="F:protein-folding chaperone binding"/>
    <property type="evidence" value="ECO:0007669"/>
    <property type="project" value="InterPro"/>
</dbReference>
<evidence type="ECO:0000256" key="6">
    <source>
        <dbReference type="SAM" id="Coils"/>
    </source>
</evidence>
<gene>
    <name evidence="8" type="ORF">B4U79_05669</name>
</gene>
<evidence type="ECO:0000256" key="4">
    <source>
        <dbReference type="ARBA" id="ARBA00023054"/>
    </source>
</evidence>
<keyword evidence="4 6" id="KW-0175">Coiled coil</keyword>
<reference evidence="8 9" key="1">
    <citation type="journal article" date="2018" name="Gigascience">
        <title>Genomes of trombidid mites reveal novel predicted allergens and laterally-transferred genes associated with secondary metabolism.</title>
        <authorList>
            <person name="Dong X."/>
            <person name="Chaisiri K."/>
            <person name="Xia D."/>
            <person name="Armstrong S.D."/>
            <person name="Fang Y."/>
            <person name="Donnelly M.J."/>
            <person name="Kadowaki T."/>
            <person name="McGarry J.W."/>
            <person name="Darby A.C."/>
            <person name="Makepeace B.L."/>
        </authorList>
    </citation>
    <scope>NUCLEOTIDE SEQUENCE [LARGE SCALE GENOMIC DNA]</scope>
    <source>
        <strain evidence="8">UoL-WK</strain>
    </source>
</reference>
<dbReference type="InterPro" id="IPR000237">
    <property type="entry name" value="GRIP_dom"/>
</dbReference>